<evidence type="ECO:0000313" key="2">
    <source>
        <dbReference type="EMBL" id="KAE9627403.1"/>
    </source>
</evidence>
<dbReference type="SUPFAM" id="SSF46785">
    <property type="entry name" value="Winged helix' DNA-binding domain"/>
    <property type="match status" value="1"/>
</dbReference>
<dbReference type="SMART" id="SM00347">
    <property type="entry name" value="HTH_MARR"/>
    <property type="match status" value="1"/>
</dbReference>
<proteinExistence type="predicted"/>
<feature type="domain" description="HTH marR-type" evidence="1">
    <location>
        <begin position="28"/>
        <end position="141"/>
    </location>
</feature>
<protein>
    <submittedName>
        <fullName evidence="2">MarR family transcriptional regulator</fullName>
    </submittedName>
</protein>
<comment type="caution">
    <text evidence="2">The sequence shown here is derived from an EMBL/GenBank/DDBJ whole genome shotgun (WGS) entry which is preliminary data.</text>
</comment>
<organism evidence="2 3">
    <name type="scientific">Parasedimentitalea maritima</name>
    <dbReference type="NCBI Taxonomy" id="2578117"/>
    <lineage>
        <taxon>Bacteria</taxon>
        <taxon>Pseudomonadati</taxon>
        <taxon>Pseudomonadota</taxon>
        <taxon>Alphaproteobacteria</taxon>
        <taxon>Rhodobacterales</taxon>
        <taxon>Paracoccaceae</taxon>
        <taxon>Parasedimentitalea</taxon>
    </lineage>
</organism>
<dbReference type="PROSITE" id="PS50995">
    <property type="entry name" value="HTH_MARR_2"/>
    <property type="match status" value="1"/>
</dbReference>
<dbReference type="AlphaFoldDB" id="A0A6A4RBT1"/>
<dbReference type="Gene3D" id="1.10.10.10">
    <property type="entry name" value="Winged helix-like DNA-binding domain superfamily/Winged helix DNA-binding domain"/>
    <property type="match status" value="1"/>
</dbReference>
<evidence type="ECO:0000259" key="1">
    <source>
        <dbReference type="PROSITE" id="PS50995"/>
    </source>
</evidence>
<dbReference type="RefSeq" id="WP_158981244.1">
    <property type="nucleotide sequence ID" value="NZ_WSFO01000013.1"/>
</dbReference>
<reference evidence="2 3" key="1">
    <citation type="submission" date="2019-12" db="EMBL/GenBank/DDBJ databases">
        <authorList>
            <person name="Zhang Y.-J."/>
        </authorList>
    </citation>
    <scope>NUCLEOTIDE SEQUENCE [LARGE SCALE GENOMIC DNA]</scope>
    <source>
        <strain evidence="2 3">H18S-6</strain>
    </source>
</reference>
<dbReference type="InterPro" id="IPR036390">
    <property type="entry name" value="WH_DNA-bd_sf"/>
</dbReference>
<dbReference type="GO" id="GO:0003700">
    <property type="term" value="F:DNA-binding transcription factor activity"/>
    <property type="evidence" value="ECO:0007669"/>
    <property type="project" value="InterPro"/>
</dbReference>
<name>A0A6A4RBT1_9RHOB</name>
<dbReference type="PANTHER" id="PTHR33164">
    <property type="entry name" value="TRANSCRIPTIONAL REGULATOR, MARR FAMILY"/>
    <property type="match status" value="1"/>
</dbReference>
<dbReference type="Proteomes" id="UP000441586">
    <property type="component" value="Unassembled WGS sequence"/>
</dbReference>
<sequence>MFFLKDLPTREMISGFAHSLDVVDVQKTGDALQMLRRASLLIRQLERYFALHGLSQTQFLVLMILHRDQSKHSHLAAEICEKLDVSKPVVSTTLKTMQRRGFIVYCEKAEDSRMKPLRISDAGRELLLKLLPGYFEILQAG</sequence>
<dbReference type="EMBL" id="WSFO01000013">
    <property type="protein sequence ID" value="KAE9627403.1"/>
    <property type="molecule type" value="Genomic_DNA"/>
</dbReference>
<dbReference type="InterPro" id="IPR036388">
    <property type="entry name" value="WH-like_DNA-bd_sf"/>
</dbReference>
<dbReference type="GO" id="GO:0006950">
    <property type="term" value="P:response to stress"/>
    <property type="evidence" value="ECO:0007669"/>
    <property type="project" value="TreeGrafter"/>
</dbReference>
<evidence type="ECO:0000313" key="3">
    <source>
        <dbReference type="Proteomes" id="UP000441586"/>
    </source>
</evidence>
<dbReference type="InterPro" id="IPR000835">
    <property type="entry name" value="HTH_MarR-typ"/>
</dbReference>
<accession>A0A6A4RBT1</accession>
<dbReference type="PANTHER" id="PTHR33164:SF101">
    <property type="entry name" value="TRANSCRIPTIONAL REPRESSOR MPRA"/>
    <property type="match status" value="1"/>
</dbReference>
<dbReference type="InterPro" id="IPR039422">
    <property type="entry name" value="MarR/SlyA-like"/>
</dbReference>
<dbReference type="Pfam" id="PF12802">
    <property type="entry name" value="MarR_2"/>
    <property type="match status" value="1"/>
</dbReference>
<gene>
    <name evidence="2" type="ORF">GP644_19750</name>
</gene>